<dbReference type="PANTHER" id="PTHR24060">
    <property type="entry name" value="METABOTROPIC GLUTAMATE RECEPTOR"/>
    <property type="match status" value="1"/>
</dbReference>
<keyword evidence="5" id="KW-0325">Glycoprotein</keyword>
<feature type="region of interest" description="Disordered" evidence="6">
    <location>
        <begin position="354"/>
        <end position="406"/>
    </location>
</feature>
<dbReference type="Proteomes" id="UP000271974">
    <property type="component" value="Unassembled WGS sequence"/>
</dbReference>
<evidence type="ECO:0000256" key="5">
    <source>
        <dbReference type="ARBA" id="ARBA00023180"/>
    </source>
</evidence>
<evidence type="ECO:0000256" key="2">
    <source>
        <dbReference type="ARBA" id="ARBA00022692"/>
    </source>
</evidence>
<feature type="transmembrane region" description="Helical" evidence="7">
    <location>
        <begin position="290"/>
        <end position="312"/>
    </location>
</feature>
<dbReference type="GO" id="GO:0016020">
    <property type="term" value="C:membrane"/>
    <property type="evidence" value="ECO:0007669"/>
    <property type="project" value="UniProtKB-SubCell"/>
</dbReference>
<dbReference type="STRING" id="188477.A0A3S0ZP24"/>
<feature type="transmembrane region" description="Helical" evidence="7">
    <location>
        <begin position="131"/>
        <end position="152"/>
    </location>
</feature>
<proteinExistence type="predicted"/>
<dbReference type="AlphaFoldDB" id="A0A3S0ZP24"/>
<evidence type="ECO:0000256" key="4">
    <source>
        <dbReference type="ARBA" id="ARBA00023136"/>
    </source>
</evidence>
<keyword evidence="2 7" id="KW-0812">Transmembrane</keyword>
<dbReference type="EMBL" id="RQTK01000239">
    <property type="protein sequence ID" value="RUS83580.1"/>
    <property type="molecule type" value="Genomic_DNA"/>
</dbReference>
<comment type="subcellular location">
    <subcellularLocation>
        <location evidence="1">Membrane</location>
        <topology evidence="1">Multi-pass membrane protein</topology>
    </subcellularLocation>
</comment>
<feature type="transmembrane region" description="Helical" evidence="7">
    <location>
        <begin position="318"/>
        <end position="337"/>
    </location>
</feature>
<dbReference type="OrthoDB" id="425344at2759"/>
<dbReference type="InterPro" id="IPR017978">
    <property type="entry name" value="GPCR_3_C"/>
</dbReference>
<feature type="transmembrane region" description="Helical" evidence="7">
    <location>
        <begin position="97"/>
        <end position="119"/>
    </location>
</feature>
<evidence type="ECO:0000313" key="10">
    <source>
        <dbReference type="Proteomes" id="UP000271974"/>
    </source>
</evidence>
<dbReference type="InterPro" id="IPR050726">
    <property type="entry name" value="mGluR"/>
</dbReference>
<sequence length="406" mass="45304">STSPQVGSFVDDRLTLNQSLYAGRNLFTRGNWPTSNCAVGSVCECELPMGRNWSYNAANFQSGSDIKVGNSYINPSNGELAYVGAIPGAADRFEDTWAIIVVVLACIGAFLSAIIFLYLLIMYPVRGGTSILGFMLSFAIILLYLAVLAFIAHANRNICGIRRFALGFVYALAYSSLLVKLVDCWRVRGKDEAYPAKYSKLGRPLGLFLVTCFLVLIQVMINAEWLILREPDVERIFYDDKYWPRCTPENFYDEGLVLSLCYVMVLIVAGILIAALSFTTTKNHRESRWIMGILILSVPCWVIWCTVSILGSVRVRDAAVSIGLLVNATIMLLMVPVRKLYLLHKYNVLLEEEEEEEETRSQMTGTSYRDSGSVVGRPYDNRPILHDTGSVRSSNPGRVSEAPMNY</sequence>
<feature type="domain" description="G-protein coupled receptors family 3 profile" evidence="8">
    <location>
        <begin position="125"/>
        <end position="343"/>
    </location>
</feature>
<feature type="transmembrane region" description="Helical" evidence="7">
    <location>
        <begin position="205"/>
        <end position="228"/>
    </location>
</feature>
<dbReference type="Pfam" id="PF00003">
    <property type="entry name" value="7tm_3"/>
    <property type="match status" value="1"/>
</dbReference>
<evidence type="ECO:0000256" key="3">
    <source>
        <dbReference type="ARBA" id="ARBA00022989"/>
    </source>
</evidence>
<evidence type="ECO:0000313" key="9">
    <source>
        <dbReference type="EMBL" id="RUS83580.1"/>
    </source>
</evidence>
<evidence type="ECO:0000256" key="6">
    <source>
        <dbReference type="SAM" id="MobiDB-lite"/>
    </source>
</evidence>
<dbReference type="GO" id="GO:0004930">
    <property type="term" value="F:G protein-coupled receptor activity"/>
    <property type="evidence" value="ECO:0007669"/>
    <property type="project" value="InterPro"/>
</dbReference>
<keyword evidence="3 7" id="KW-1133">Transmembrane helix</keyword>
<organism evidence="9 10">
    <name type="scientific">Elysia chlorotica</name>
    <name type="common">Eastern emerald elysia</name>
    <name type="synonym">Sea slug</name>
    <dbReference type="NCBI Taxonomy" id="188477"/>
    <lineage>
        <taxon>Eukaryota</taxon>
        <taxon>Metazoa</taxon>
        <taxon>Spiralia</taxon>
        <taxon>Lophotrochozoa</taxon>
        <taxon>Mollusca</taxon>
        <taxon>Gastropoda</taxon>
        <taxon>Heterobranchia</taxon>
        <taxon>Euthyneura</taxon>
        <taxon>Panpulmonata</taxon>
        <taxon>Sacoglossa</taxon>
        <taxon>Placobranchoidea</taxon>
        <taxon>Plakobranchidae</taxon>
        <taxon>Elysia</taxon>
    </lineage>
</organism>
<comment type="caution">
    <text evidence="9">The sequence shown here is derived from an EMBL/GenBank/DDBJ whole genome shotgun (WGS) entry which is preliminary data.</text>
</comment>
<evidence type="ECO:0000256" key="1">
    <source>
        <dbReference type="ARBA" id="ARBA00004141"/>
    </source>
</evidence>
<name>A0A3S0ZP24_ELYCH</name>
<evidence type="ECO:0000256" key="7">
    <source>
        <dbReference type="SAM" id="Phobius"/>
    </source>
</evidence>
<feature type="non-terminal residue" evidence="9">
    <location>
        <position position="1"/>
    </location>
</feature>
<reference evidence="9 10" key="1">
    <citation type="submission" date="2019-01" db="EMBL/GenBank/DDBJ databases">
        <title>A draft genome assembly of the solar-powered sea slug Elysia chlorotica.</title>
        <authorList>
            <person name="Cai H."/>
            <person name="Li Q."/>
            <person name="Fang X."/>
            <person name="Li J."/>
            <person name="Curtis N.E."/>
            <person name="Altenburger A."/>
            <person name="Shibata T."/>
            <person name="Feng M."/>
            <person name="Maeda T."/>
            <person name="Schwartz J.A."/>
            <person name="Shigenobu S."/>
            <person name="Lundholm N."/>
            <person name="Nishiyama T."/>
            <person name="Yang H."/>
            <person name="Hasebe M."/>
            <person name="Li S."/>
            <person name="Pierce S.K."/>
            <person name="Wang J."/>
        </authorList>
    </citation>
    <scope>NUCLEOTIDE SEQUENCE [LARGE SCALE GENOMIC DNA]</scope>
    <source>
        <strain evidence="9">EC2010</strain>
        <tissue evidence="9">Whole organism of an adult</tissue>
    </source>
</reference>
<keyword evidence="4 7" id="KW-0472">Membrane</keyword>
<protein>
    <recommendedName>
        <fullName evidence="8">G-protein coupled receptors family 3 profile domain-containing protein</fullName>
    </recommendedName>
</protein>
<evidence type="ECO:0000259" key="8">
    <source>
        <dbReference type="PROSITE" id="PS50259"/>
    </source>
</evidence>
<gene>
    <name evidence="9" type="ORF">EGW08_008686</name>
</gene>
<accession>A0A3S0ZP24</accession>
<dbReference type="CDD" id="cd13953">
    <property type="entry name" value="7tm_classC_mGluR-like"/>
    <property type="match status" value="1"/>
</dbReference>
<keyword evidence="10" id="KW-1185">Reference proteome</keyword>
<dbReference type="PROSITE" id="PS50259">
    <property type="entry name" value="G_PROTEIN_RECEP_F3_4"/>
    <property type="match status" value="1"/>
</dbReference>
<feature type="compositionally biased region" description="Polar residues" evidence="6">
    <location>
        <begin position="361"/>
        <end position="370"/>
    </location>
</feature>
<feature type="transmembrane region" description="Helical" evidence="7">
    <location>
        <begin position="257"/>
        <end position="278"/>
    </location>
</feature>